<dbReference type="RefSeq" id="WP_213367481.1">
    <property type="nucleotide sequence ID" value="NZ_QTKX01000001.1"/>
</dbReference>
<dbReference type="EMBL" id="QTKX01000001">
    <property type="protein sequence ID" value="MBS8263957.1"/>
    <property type="molecule type" value="Genomic_DNA"/>
</dbReference>
<evidence type="ECO:0008006" key="3">
    <source>
        <dbReference type="Google" id="ProtNLM"/>
    </source>
</evidence>
<accession>A0A944CK74</accession>
<evidence type="ECO:0000313" key="2">
    <source>
        <dbReference type="Proteomes" id="UP000761411"/>
    </source>
</evidence>
<reference evidence="1 2" key="1">
    <citation type="journal article" date="2021" name="Microorganisms">
        <title>Bacterial Dimethylsulfoniopropionate Biosynthesis in the East China Sea.</title>
        <authorList>
            <person name="Liu J."/>
            <person name="Zhang Y."/>
            <person name="Liu J."/>
            <person name="Zhong H."/>
            <person name="Williams B.T."/>
            <person name="Zheng Y."/>
            <person name="Curson A.R.J."/>
            <person name="Sun C."/>
            <person name="Sun H."/>
            <person name="Song D."/>
            <person name="Wagner Mackenzie B."/>
            <person name="Bermejo Martinez A."/>
            <person name="Todd J.D."/>
            <person name="Zhang X.H."/>
        </authorList>
    </citation>
    <scope>NUCLEOTIDE SEQUENCE [LARGE SCALE GENOMIC DNA]</scope>
    <source>
        <strain evidence="1 2">ESS08</strain>
    </source>
</reference>
<proteinExistence type="predicted"/>
<keyword evidence="2" id="KW-1185">Reference proteome</keyword>
<dbReference type="Proteomes" id="UP000761411">
    <property type="component" value="Unassembled WGS sequence"/>
</dbReference>
<name>A0A944CK74_9BACI</name>
<comment type="caution">
    <text evidence="1">The sequence shown here is derived from an EMBL/GenBank/DDBJ whole genome shotgun (WGS) entry which is preliminary data.</text>
</comment>
<sequence>MIKLLKQAENKTFYWEVWKDGRALMIHYGTVGDMGKTEEMKLPLLKKAEKVMNELAEVKIAEGFNQLDEEELTELVIQYSYSENEMQTALQKRHIVEDLMNECLGWTGNGSCDGGDIGSGTANIFNYVVDVEKAGQTVIDELKINDLLEGAKIAYLNPENEKYIVLYPEGSEFDLI</sequence>
<dbReference type="AlphaFoldDB" id="A0A944CK74"/>
<gene>
    <name evidence="1" type="ORF">DYI25_05850</name>
</gene>
<evidence type="ECO:0000313" key="1">
    <source>
        <dbReference type="EMBL" id="MBS8263957.1"/>
    </source>
</evidence>
<dbReference type="Gene3D" id="2.20.140.10">
    <property type="entry name" value="WGR domain"/>
    <property type="match status" value="1"/>
</dbReference>
<protein>
    <recommendedName>
        <fullName evidence="3">WGR domain-containing protein</fullName>
    </recommendedName>
</protein>
<organism evidence="1 2">
    <name type="scientific">Mesobacillus boroniphilus</name>
    <dbReference type="NCBI Taxonomy" id="308892"/>
    <lineage>
        <taxon>Bacteria</taxon>
        <taxon>Bacillati</taxon>
        <taxon>Bacillota</taxon>
        <taxon>Bacilli</taxon>
        <taxon>Bacillales</taxon>
        <taxon>Bacillaceae</taxon>
        <taxon>Mesobacillus</taxon>
    </lineage>
</organism>